<feature type="transmembrane region" description="Helical" evidence="10">
    <location>
        <begin position="6"/>
        <end position="25"/>
    </location>
</feature>
<dbReference type="EMBL" id="HE806317">
    <property type="protein sequence ID" value="CCH59000.1"/>
    <property type="molecule type" value="Genomic_DNA"/>
</dbReference>
<evidence type="ECO:0000256" key="7">
    <source>
        <dbReference type="ARBA" id="ARBA00023136"/>
    </source>
</evidence>
<evidence type="ECO:0000313" key="13">
    <source>
        <dbReference type="Proteomes" id="UP000002866"/>
    </source>
</evidence>
<dbReference type="Proteomes" id="UP000002866">
    <property type="component" value="Chromosome 2"/>
</dbReference>
<evidence type="ECO:0000256" key="4">
    <source>
        <dbReference type="ARBA" id="ARBA00022630"/>
    </source>
</evidence>
<dbReference type="Gene3D" id="2.40.30.10">
    <property type="entry name" value="Translation factors"/>
    <property type="match status" value="1"/>
</dbReference>
<feature type="binding site" evidence="9">
    <location>
        <position position="105"/>
    </location>
    <ligand>
        <name>FAD</name>
        <dbReference type="ChEBI" id="CHEBI:57692"/>
    </ligand>
</feature>
<dbReference type="InterPro" id="IPR017927">
    <property type="entry name" value="FAD-bd_FR_type"/>
</dbReference>
<evidence type="ECO:0000256" key="6">
    <source>
        <dbReference type="ARBA" id="ARBA00023002"/>
    </source>
</evidence>
<dbReference type="STRING" id="1071380.I2GXZ8"/>
<protein>
    <recommendedName>
        <fullName evidence="11">FAD-binding FR-type domain-containing protein</fullName>
    </recommendedName>
</protein>
<evidence type="ECO:0000256" key="9">
    <source>
        <dbReference type="PIRSR" id="PIRSR601834-1"/>
    </source>
</evidence>
<keyword evidence="7 10" id="KW-0472">Membrane</keyword>
<dbReference type="AlphaFoldDB" id="I2GXZ8"/>
<dbReference type="OrthoDB" id="432685at2759"/>
<feature type="binding site" evidence="9">
    <location>
        <position position="120"/>
    </location>
    <ligand>
        <name>FAD</name>
        <dbReference type="ChEBI" id="CHEBI:57692"/>
    </ligand>
</feature>
<evidence type="ECO:0000256" key="2">
    <source>
        <dbReference type="ARBA" id="ARBA00004572"/>
    </source>
</evidence>
<evidence type="ECO:0000256" key="1">
    <source>
        <dbReference type="ARBA" id="ARBA00001974"/>
    </source>
</evidence>
<dbReference type="PRINTS" id="PR00406">
    <property type="entry name" value="CYTB5RDTASE"/>
</dbReference>
<dbReference type="PROSITE" id="PS51384">
    <property type="entry name" value="FAD_FR"/>
    <property type="match status" value="1"/>
</dbReference>
<dbReference type="Gene3D" id="3.40.50.80">
    <property type="entry name" value="Nucleotide-binding domain of ferredoxin-NADP reductase (FNR) module"/>
    <property type="match status" value="1"/>
</dbReference>
<keyword evidence="13" id="KW-1185">Reference proteome</keyword>
<dbReference type="InParanoid" id="I2GXZ8"/>
<accession>I2GXZ8</accession>
<sequence>MNKFSHHWYPVITLFFLALTTLLYLNQIEPLLSIPVPYLPYVSGHIILNNSIDPFPVPLKNKTEITKDIYVYAFTLPHSQDILGTKPGQFITVTLNINVTSNITRPYAVLSSDKGEFELLIQDIHHGGLSTIINHREIDSIAYINGPYGNYKYEQNFRERIGIVASSTGLSAVMPIIHQIVYDKNDTTYVNIVYLNKSGNILLKDRLDGLVREAEGKLTVTYVTDISDNLLIENFNWKDVTSKQLLICGSPFWEDKMIDKFVNLLDFERPNERNMQNEIYFY</sequence>
<feature type="domain" description="FAD-binding FR-type" evidence="11">
    <location>
        <begin position="52"/>
        <end position="154"/>
    </location>
</feature>
<evidence type="ECO:0000313" key="12">
    <source>
        <dbReference type="EMBL" id="CCH59000.1"/>
    </source>
</evidence>
<dbReference type="InterPro" id="IPR008333">
    <property type="entry name" value="Cbr1-like_FAD-bd_dom"/>
</dbReference>
<comment type="similarity">
    <text evidence="3">Belongs to the flavoprotein pyridine nucleotide cytochrome reductase family.</text>
</comment>
<dbReference type="RefSeq" id="XP_004178519.1">
    <property type="nucleotide sequence ID" value="XM_004178471.1"/>
</dbReference>
<evidence type="ECO:0000256" key="8">
    <source>
        <dbReference type="ARBA" id="ARBA00047682"/>
    </source>
</evidence>
<dbReference type="InterPro" id="IPR001834">
    <property type="entry name" value="CBR-like"/>
</dbReference>
<keyword evidence="6" id="KW-0560">Oxidoreductase</keyword>
<keyword evidence="10" id="KW-1133">Transmembrane helix</keyword>
<dbReference type="PANTHER" id="PTHR19370">
    <property type="entry name" value="NADH-CYTOCHROME B5 REDUCTASE"/>
    <property type="match status" value="1"/>
</dbReference>
<dbReference type="GO" id="GO:0005741">
    <property type="term" value="C:mitochondrial outer membrane"/>
    <property type="evidence" value="ECO:0007669"/>
    <property type="project" value="UniProtKB-SubCell"/>
</dbReference>
<comment type="catalytic activity">
    <reaction evidence="8">
        <text>2 Fe(III)-[cytochrome b5] + NADH = 2 Fe(II)-[cytochrome b5] + NAD(+) + H(+)</text>
        <dbReference type="Rhea" id="RHEA:46680"/>
        <dbReference type="Rhea" id="RHEA-COMP:10438"/>
        <dbReference type="Rhea" id="RHEA-COMP:10439"/>
        <dbReference type="ChEBI" id="CHEBI:15378"/>
        <dbReference type="ChEBI" id="CHEBI:29033"/>
        <dbReference type="ChEBI" id="CHEBI:29034"/>
        <dbReference type="ChEBI" id="CHEBI:57540"/>
        <dbReference type="ChEBI" id="CHEBI:57945"/>
        <dbReference type="EC" id="1.6.2.2"/>
    </reaction>
</comment>
<dbReference type="GeneID" id="14494752"/>
<comment type="cofactor">
    <cofactor evidence="1 9">
        <name>FAD</name>
        <dbReference type="ChEBI" id="CHEBI:57692"/>
    </cofactor>
</comment>
<keyword evidence="4 9" id="KW-0285">Flavoprotein</keyword>
<dbReference type="CDD" id="cd06183">
    <property type="entry name" value="cyt_b5_reduct_like"/>
    <property type="match status" value="1"/>
</dbReference>
<feature type="binding site" evidence="9">
    <location>
        <position position="106"/>
    </location>
    <ligand>
        <name>FAD</name>
        <dbReference type="ChEBI" id="CHEBI:57692"/>
    </ligand>
</feature>
<evidence type="ECO:0000259" key="11">
    <source>
        <dbReference type="PROSITE" id="PS51384"/>
    </source>
</evidence>
<keyword evidence="10" id="KW-0812">Transmembrane</keyword>
<organism evidence="12 13">
    <name type="scientific">Henningerozyma blattae (strain ATCC 34711 / CBS 6284 / DSM 70876 / NBRC 10599 / NRRL Y-10934 / UCD 77-7)</name>
    <name type="common">Yeast</name>
    <name type="synonym">Tetrapisispora blattae</name>
    <dbReference type="NCBI Taxonomy" id="1071380"/>
    <lineage>
        <taxon>Eukaryota</taxon>
        <taxon>Fungi</taxon>
        <taxon>Dikarya</taxon>
        <taxon>Ascomycota</taxon>
        <taxon>Saccharomycotina</taxon>
        <taxon>Saccharomycetes</taxon>
        <taxon>Saccharomycetales</taxon>
        <taxon>Saccharomycetaceae</taxon>
        <taxon>Henningerozyma</taxon>
    </lineage>
</organism>
<feature type="binding site" evidence="9">
    <location>
        <position position="107"/>
    </location>
    <ligand>
        <name>FAD</name>
        <dbReference type="ChEBI" id="CHEBI:57692"/>
    </ligand>
</feature>
<dbReference type="KEGG" id="tbl:TBLA_0B01570"/>
<evidence type="ECO:0000256" key="3">
    <source>
        <dbReference type="ARBA" id="ARBA00006105"/>
    </source>
</evidence>
<keyword evidence="5 9" id="KW-0274">FAD</keyword>
<dbReference type="InterPro" id="IPR039261">
    <property type="entry name" value="FNR_nucleotide-bd"/>
</dbReference>
<proteinExistence type="inferred from homology"/>
<comment type="subcellular location">
    <subcellularLocation>
        <location evidence="2">Mitochondrion outer membrane</location>
        <topology evidence="2">Single-pass membrane protein</topology>
    </subcellularLocation>
</comment>
<dbReference type="SUPFAM" id="SSF52343">
    <property type="entry name" value="Ferredoxin reductase-like, C-terminal NADP-linked domain"/>
    <property type="match status" value="1"/>
</dbReference>
<dbReference type="HOGENOM" id="CLU_987576_0_0_1"/>
<dbReference type="GO" id="GO:0090524">
    <property type="term" value="F:cytochrome-b5 reductase activity, acting on NADH"/>
    <property type="evidence" value="ECO:0007669"/>
    <property type="project" value="UniProtKB-EC"/>
</dbReference>
<dbReference type="InterPro" id="IPR017938">
    <property type="entry name" value="Riboflavin_synthase-like_b-brl"/>
</dbReference>
<gene>
    <name evidence="12" type="primary">TBLA0B01570</name>
    <name evidence="12" type="ORF">TBLA_0B01570</name>
</gene>
<dbReference type="PANTHER" id="PTHR19370:SF184">
    <property type="entry name" value="NADH-CYTOCHROME B5 REDUCTASE-LIKE"/>
    <property type="match status" value="1"/>
</dbReference>
<evidence type="ECO:0000256" key="10">
    <source>
        <dbReference type="SAM" id="Phobius"/>
    </source>
</evidence>
<dbReference type="SUPFAM" id="SSF63380">
    <property type="entry name" value="Riboflavin synthase domain-like"/>
    <property type="match status" value="1"/>
</dbReference>
<reference evidence="12 13" key="1">
    <citation type="journal article" date="2011" name="Proc. Natl. Acad. Sci. U.S.A.">
        <title>Evolutionary erosion of yeast sex chromosomes by mating-type switching accidents.</title>
        <authorList>
            <person name="Gordon J.L."/>
            <person name="Armisen D."/>
            <person name="Proux-Wera E."/>
            <person name="Oheigeartaigh S.S."/>
            <person name="Byrne K.P."/>
            <person name="Wolfe K.H."/>
        </authorList>
    </citation>
    <scope>NUCLEOTIDE SEQUENCE [LARGE SCALE GENOMIC DNA]</scope>
    <source>
        <strain evidence="13">ATCC 34711 / CBS 6284 / DSM 70876 / NBRC 10599 / NRRL Y-10934 / UCD 77-7</strain>
    </source>
</reference>
<dbReference type="Pfam" id="PF00970">
    <property type="entry name" value="FAD_binding_6"/>
    <property type="match status" value="1"/>
</dbReference>
<feature type="binding site" evidence="9">
    <location>
        <position position="130"/>
    </location>
    <ligand>
        <name>FAD</name>
        <dbReference type="ChEBI" id="CHEBI:57692"/>
    </ligand>
</feature>
<name>I2GXZ8_HENB6</name>
<dbReference type="eggNOG" id="KOG0534">
    <property type="taxonomic scope" value="Eukaryota"/>
</dbReference>
<evidence type="ECO:0000256" key="5">
    <source>
        <dbReference type="ARBA" id="ARBA00022827"/>
    </source>
</evidence>